<dbReference type="EMBL" id="JACICY010000001">
    <property type="protein sequence ID" value="MBB3858796.1"/>
    <property type="molecule type" value="Genomic_DNA"/>
</dbReference>
<feature type="signal peptide" evidence="1">
    <location>
        <begin position="1"/>
        <end position="20"/>
    </location>
</feature>
<dbReference type="Gene3D" id="2.40.128.520">
    <property type="match status" value="1"/>
</dbReference>
<protein>
    <submittedName>
        <fullName evidence="3">Uncharacterized protein (DUF2147 family)</fullName>
    </submittedName>
</protein>
<dbReference type="RefSeq" id="WP_183611015.1">
    <property type="nucleotide sequence ID" value="NZ_JACICY010000001.1"/>
</dbReference>
<sequence>MRKTGVALIVMSLLASPAGAVPSGRPGDPVTGLWINPHHSVALQNELCGNALCGRVVWASSGAKEDARDSGVPNLIGVDLLQDYRSRRPGEWQGTVFVPDMGHKFSSELDVLGPDRIKISGCILHGLLCKSQIWTRIAELPK</sequence>
<dbReference type="PANTHER" id="PTHR36919:SF2">
    <property type="entry name" value="BLL6627 PROTEIN"/>
    <property type="match status" value="1"/>
</dbReference>
<evidence type="ECO:0000256" key="1">
    <source>
        <dbReference type="SAM" id="SignalP"/>
    </source>
</evidence>
<dbReference type="AlphaFoldDB" id="A0A7W6EU66"/>
<evidence type="ECO:0000259" key="2">
    <source>
        <dbReference type="Pfam" id="PF09917"/>
    </source>
</evidence>
<dbReference type="Pfam" id="PF09917">
    <property type="entry name" value="DUF2147"/>
    <property type="match status" value="1"/>
</dbReference>
<keyword evidence="4" id="KW-1185">Reference proteome</keyword>
<gene>
    <name evidence="3" type="ORF">GGQ88_000036</name>
</gene>
<dbReference type="InterPro" id="IPR019223">
    <property type="entry name" value="DUF2147"/>
</dbReference>
<proteinExistence type="predicted"/>
<keyword evidence="1" id="KW-0732">Signal</keyword>
<feature type="chain" id="PRO_5030820782" evidence="1">
    <location>
        <begin position="21"/>
        <end position="142"/>
    </location>
</feature>
<reference evidence="3 4" key="1">
    <citation type="submission" date="2020-08" db="EMBL/GenBank/DDBJ databases">
        <title>Genomic Encyclopedia of Type Strains, Phase IV (KMG-IV): sequencing the most valuable type-strain genomes for metagenomic binning, comparative biology and taxonomic classification.</title>
        <authorList>
            <person name="Goeker M."/>
        </authorList>
    </citation>
    <scope>NUCLEOTIDE SEQUENCE [LARGE SCALE GENOMIC DNA]</scope>
    <source>
        <strain evidence="3 4">DSM 14552</strain>
    </source>
</reference>
<comment type="caution">
    <text evidence="3">The sequence shown here is derived from an EMBL/GenBank/DDBJ whole genome shotgun (WGS) entry which is preliminary data.</text>
</comment>
<feature type="domain" description="DUF2147" evidence="2">
    <location>
        <begin position="32"/>
        <end position="136"/>
    </location>
</feature>
<dbReference type="Proteomes" id="UP000562395">
    <property type="component" value="Unassembled WGS sequence"/>
</dbReference>
<accession>A0A7W6EU66</accession>
<organism evidence="3 4">
    <name type="scientific">Novosphingobium hassiacum</name>
    <dbReference type="NCBI Taxonomy" id="173676"/>
    <lineage>
        <taxon>Bacteria</taxon>
        <taxon>Pseudomonadati</taxon>
        <taxon>Pseudomonadota</taxon>
        <taxon>Alphaproteobacteria</taxon>
        <taxon>Sphingomonadales</taxon>
        <taxon>Sphingomonadaceae</taxon>
        <taxon>Novosphingobium</taxon>
    </lineage>
</organism>
<name>A0A7W6EU66_9SPHN</name>
<dbReference type="PANTHER" id="PTHR36919">
    <property type="entry name" value="BLR1215 PROTEIN"/>
    <property type="match status" value="1"/>
</dbReference>
<evidence type="ECO:0000313" key="4">
    <source>
        <dbReference type="Proteomes" id="UP000562395"/>
    </source>
</evidence>
<evidence type="ECO:0000313" key="3">
    <source>
        <dbReference type="EMBL" id="MBB3858796.1"/>
    </source>
</evidence>